<proteinExistence type="predicted"/>
<dbReference type="RefSeq" id="WP_189242417.1">
    <property type="nucleotide sequence ID" value="NZ_BMQP01000014.1"/>
</dbReference>
<protein>
    <submittedName>
        <fullName evidence="1">Uncharacterized protein</fullName>
    </submittedName>
</protein>
<comment type="caution">
    <text evidence="1">The sequence shown here is derived from an EMBL/GenBank/DDBJ whole genome shotgun (WGS) entry which is preliminary data.</text>
</comment>
<keyword evidence="2" id="KW-1185">Reference proteome</keyword>
<dbReference type="AlphaFoldDB" id="A0A8J3S0W3"/>
<dbReference type="SUPFAM" id="SSF89372">
    <property type="entry name" value="Fucose-specific lectin"/>
    <property type="match status" value="1"/>
</dbReference>
<evidence type="ECO:0000313" key="1">
    <source>
        <dbReference type="EMBL" id="GIH85507.1"/>
    </source>
</evidence>
<organism evidence="1 2">
    <name type="scientific">Planobispora rosea</name>
    <dbReference type="NCBI Taxonomy" id="35762"/>
    <lineage>
        <taxon>Bacteria</taxon>
        <taxon>Bacillati</taxon>
        <taxon>Actinomycetota</taxon>
        <taxon>Actinomycetes</taxon>
        <taxon>Streptosporangiales</taxon>
        <taxon>Streptosporangiaceae</taxon>
        <taxon>Planobispora</taxon>
    </lineage>
</organism>
<accession>A0A8J3S0W3</accession>
<dbReference type="EMBL" id="BOOI01000035">
    <property type="protein sequence ID" value="GIH85507.1"/>
    <property type="molecule type" value="Genomic_DNA"/>
</dbReference>
<dbReference type="Gene3D" id="2.120.10.70">
    <property type="entry name" value="Fucose-specific lectin"/>
    <property type="match status" value="1"/>
</dbReference>
<sequence>MAPVEWTRLGGPGEVIWAKAAGDVSAIAVGTSGGHLYLRRRTGTSWRWEYVGVPPTADEVLDAALLPDEGADGVTPVVVGGDVKVWLHRPGAAPTPWTGLAGPAPDPGLPFFAECGDIVASTARRGAVPKHTLVVSSPAGRPWMRQGVDPDGTWFRIAADDDWIAMELATALASVAPGAEPQQHVFAVVRDRQSGDLGLRVAVHEEGVWTWIDPGAPAPDGQHFAALTATGFRDAAGMLLACTVLLTGEGTVSMIIGSGREWQLVDLGRPPVPREIGALVVALKGPDPRPGDEPVVVVRVGHNIWTRSLRDDWTDLGTTPQDVAVVSPNAAFEIEAADGGRLIWMAGVSWAFGLWTLQSDAAGARWEDHGRPGPVASIVGAYTDPPLHDTLDRPVVVAALDERGELWNCVTWGNSTGLFVSSESWVYHGRPAPGVGCAKGVGAITLAGGDPQPAWVFVIGDDGRLWARTADAAGWTWVDHGAPAGRSVKSGVAPIAADPPGAPAVHVLADDGRLWMRSASGGGWSWTDRGAPPGQLIFAIAGAALLPTAQGRIPVAAVVTGDGHLWVSVPDGASFRWTDQGVPAAAEKIVAGIGIEVVTVPGGPPMLDIVVVGSPSGQVWSHRWPPGGTTGWTAHGRPADARIRAAVGTMPDPANPAGCLVVVVGNDHQVWATSSAGGAWSRWDPQFAATTVTGGKAALLLDVLPCALVLDGERLVHAVTPVLSP</sequence>
<gene>
    <name evidence="1" type="ORF">Pro02_39150</name>
</gene>
<dbReference type="Proteomes" id="UP000655044">
    <property type="component" value="Unassembled WGS sequence"/>
</dbReference>
<name>A0A8J3S0W3_PLARO</name>
<reference evidence="1" key="1">
    <citation type="submission" date="2021-01" db="EMBL/GenBank/DDBJ databases">
        <title>Whole genome shotgun sequence of Planobispora rosea NBRC 15558.</title>
        <authorList>
            <person name="Komaki H."/>
            <person name="Tamura T."/>
        </authorList>
    </citation>
    <scope>NUCLEOTIDE SEQUENCE</scope>
    <source>
        <strain evidence="1">NBRC 15558</strain>
    </source>
</reference>
<evidence type="ECO:0000313" key="2">
    <source>
        <dbReference type="Proteomes" id="UP000655044"/>
    </source>
</evidence>